<evidence type="ECO:0000313" key="1">
    <source>
        <dbReference type="EMBL" id="OQD88635.1"/>
    </source>
</evidence>
<reference evidence="2" key="1">
    <citation type="journal article" date="2017" name="Nat. Microbiol.">
        <title>Global analysis of biosynthetic gene clusters reveals vast potential of secondary metabolite production in Penicillium species.</title>
        <authorList>
            <person name="Nielsen J.C."/>
            <person name="Grijseels S."/>
            <person name="Prigent S."/>
            <person name="Ji B."/>
            <person name="Dainat J."/>
            <person name="Nielsen K.F."/>
            <person name="Frisvad J.C."/>
            <person name="Workman M."/>
            <person name="Nielsen J."/>
        </authorList>
    </citation>
    <scope>NUCLEOTIDE SEQUENCE [LARGE SCALE GENOMIC DNA]</scope>
    <source>
        <strain evidence="2">IBT 31811</strain>
    </source>
</reference>
<dbReference type="AlphaFoldDB" id="A0A1V6QHF7"/>
<gene>
    <name evidence="1" type="ORF">PENANT_c003G10504</name>
</gene>
<comment type="caution">
    <text evidence="1">The sequence shown here is derived from an EMBL/GenBank/DDBJ whole genome shotgun (WGS) entry which is preliminary data.</text>
</comment>
<name>A0A1V6QHF7_9EURO</name>
<dbReference type="Proteomes" id="UP000191672">
    <property type="component" value="Unassembled WGS sequence"/>
</dbReference>
<sequence>MERRNSTSSPVSPSSPANLLPRIIADLLSTTTHQPYRNQVHPYFQPVLDHLQQRLSPLVSVTTEEYHPDFPETLLAYNVLTMEQLDDLARHFHQVYPPLPVSKKYPFPIQPWIGTPGEKDVDLETRRRRFGKFIGLQGCESPIRARFGWEQERDEWNDEMDDVDEADIMVDNKETGDVEMEMGESEKEMLERMEREWQDGLGREWETQGHLWNMK</sequence>
<organism evidence="1 2">
    <name type="scientific">Penicillium antarcticum</name>
    <dbReference type="NCBI Taxonomy" id="416450"/>
    <lineage>
        <taxon>Eukaryota</taxon>
        <taxon>Fungi</taxon>
        <taxon>Dikarya</taxon>
        <taxon>Ascomycota</taxon>
        <taxon>Pezizomycotina</taxon>
        <taxon>Eurotiomycetes</taxon>
        <taxon>Eurotiomycetidae</taxon>
        <taxon>Eurotiales</taxon>
        <taxon>Aspergillaceae</taxon>
        <taxon>Penicillium</taxon>
    </lineage>
</organism>
<dbReference type="EMBL" id="MDYN01000003">
    <property type="protein sequence ID" value="OQD88635.1"/>
    <property type="molecule type" value="Genomic_DNA"/>
</dbReference>
<dbReference type="OrthoDB" id="4156665at2759"/>
<protein>
    <submittedName>
        <fullName evidence="1">Uncharacterized protein</fullName>
    </submittedName>
</protein>
<evidence type="ECO:0000313" key="2">
    <source>
        <dbReference type="Proteomes" id="UP000191672"/>
    </source>
</evidence>
<keyword evidence="2" id="KW-1185">Reference proteome</keyword>
<proteinExistence type="predicted"/>
<accession>A0A1V6QHF7</accession>